<dbReference type="AlphaFoldDB" id="A0A1D8NQL5"/>
<dbReference type="VEuPathDB" id="FungiDB:YALI1_F38296g"/>
<gene>
    <name evidence="1" type="ORF">YALI1_F38296g</name>
</gene>
<sequence>MKGHVRHNQTHSSAKMLVLYEILNVPVNAGGFDISQAYRTRCLQLIKLLGKSDAYLSFYAVSDAYQILRVPQYRNNYLACGDDPKFFAAFEPRFIDAIDLFTSLFGLPQMEPLVCNASTKNLSAQSAVFQTVTKIEKELYGKQKSNTKLVLVKDKHVKMLRRMGWDKNKVNEMLKGKKNANSQDALQASVSFYNSLIDADFASDVDSDDFSQVFTSNFQQQLAPFRELPFGADYCKALGSAFVTISQSFKEKLEHSRLSSMFGGLDTDSWKKQHAELAMRLGEARDLCLHAAAYWRDKHISGTDQVNLCYAACVYQIILNIFVRDAVIIAHDCLERKGNRKAKLQRAKRLWAIGNWMVSAPGTPVPYEDTLHEVVTITAQLEAGVIRRRTDPEQKALDYSTVIDTRGLWETGTGIGDPGTFLPYSPTLHQGAAF</sequence>
<dbReference type="InterPro" id="IPR001623">
    <property type="entry name" value="DnaJ_domain"/>
</dbReference>
<evidence type="ECO:0000313" key="1">
    <source>
        <dbReference type="EMBL" id="AOW07920.1"/>
    </source>
</evidence>
<dbReference type="Proteomes" id="UP000182444">
    <property type="component" value="Chromosome 1F"/>
</dbReference>
<dbReference type="VEuPathDB" id="FungiDB:YALI0_F30657g"/>
<accession>A0A1D8NQL5</accession>
<proteinExistence type="predicted"/>
<dbReference type="RefSeq" id="XP_506060.3">
    <property type="nucleotide sequence ID" value="XM_506060.3"/>
</dbReference>
<protein>
    <submittedName>
        <fullName evidence="1">Uncharacterized protein</fullName>
    </submittedName>
</protein>
<dbReference type="CDD" id="cd06257">
    <property type="entry name" value="DnaJ"/>
    <property type="match status" value="1"/>
</dbReference>
<dbReference type="KEGG" id="yli:2907655"/>
<reference evidence="1 2" key="1">
    <citation type="journal article" date="2016" name="PLoS ONE">
        <title>Sequence Assembly of Yarrowia lipolytica Strain W29/CLIB89 Shows Transposable Element Diversity.</title>
        <authorList>
            <person name="Magnan C."/>
            <person name="Yu J."/>
            <person name="Chang I."/>
            <person name="Jahn E."/>
            <person name="Kanomata Y."/>
            <person name="Wu J."/>
            <person name="Zeller M."/>
            <person name="Oakes M."/>
            <person name="Baldi P."/>
            <person name="Sandmeyer S."/>
        </authorList>
    </citation>
    <scope>NUCLEOTIDE SEQUENCE [LARGE SCALE GENOMIC DNA]</scope>
    <source>
        <strain evidence="2">CLIB89(W29)</strain>
    </source>
</reference>
<dbReference type="Gene3D" id="1.10.287.110">
    <property type="entry name" value="DnaJ domain"/>
    <property type="match status" value="1"/>
</dbReference>
<dbReference type="SUPFAM" id="SSF46565">
    <property type="entry name" value="Chaperone J-domain"/>
    <property type="match status" value="1"/>
</dbReference>
<dbReference type="GeneID" id="2907655"/>
<dbReference type="EMBL" id="CP017558">
    <property type="protein sequence ID" value="AOW07920.1"/>
    <property type="molecule type" value="Genomic_DNA"/>
</dbReference>
<evidence type="ECO:0000313" key="2">
    <source>
        <dbReference type="Proteomes" id="UP000182444"/>
    </source>
</evidence>
<name>A0A1D8NQL5_YARLL</name>
<organism evidence="1 2">
    <name type="scientific">Yarrowia lipolytica</name>
    <name type="common">Candida lipolytica</name>
    <dbReference type="NCBI Taxonomy" id="4952"/>
    <lineage>
        <taxon>Eukaryota</taxon>
        <taxon>Fungi</taxon>
        <taxon>Dikarya</taxon>
        <taxon>Ascomycota</taxon>
        <taxon>Saccharomycotina</taxon>
        <taxon>Dipodascomycetes</taxon>
        <taxon>Dipodascales</taxon>
        <taxon>Dipodascales incertae sedis</taxon>
        <taxon>Yarrowia</taxon>
    </lineage>
</organism>
<dbReference type="InterPro" id="IPR036869">
    <property type="entry name" value="J_dom_sf"/>
</dbReference>